<evidence type="ECO:0008006" key="5">
    <source>
        <dbReference type="Google" id="ProtNLM"/>
    </source>
</evidence>
<organism evidence="3 4">
    <name type="scientific">Saccharothrix algeriensis</name>
    <dbReference type="NCBI Taxonomy" id="173560"/>
    <lineage>
        <taxon>Bacteria</taxon>
        <taxon>Bacillati</taxon>
        <taxon>Actinomycetota</taxon>
        <taxon>Actinomycetes</taxon>
        <taxon>Pseudonocardiales</taxon>
        <taxon>Pseudonocardiaceae</taxon>
        <taxon>Saccharothrix</taxon>
    </lineage>
</organism>
<evidence type="ECO:0000256" key="1">
    <source>
        <dbReference type="SAM" id="MobiDB-lite"/>
    </source>
</evidence>
<feature type="transmembrane region" description="Helical" evidence="2">
    <location>
        <begin position="39"/>
        <end position="65"/>
    </location>
</feature>
<feature type="transmembrane region" description="Helical" evidence="2">
    <location>
        <begin position="85"/>
        <end position="106"/>
    </location>
</feature>
<name>A0ABS2S0F4_9PSEU</name>
<comment type="caution">
    <text evidence="3">The sequence shown here is derived from an EMBL/GenBank/DDBJ whole genome shotgun (WGS) entry which is preliminary data.</text>
</comment>
<gene>
    <name evidence="3" type="ORF">JOE68_000574</name>
</gene>
<keyword evidence="2" id="KW-0472">Membrane</keyword>
<feature type="transmembrane region" description="Helical" evidence="2">
    <location>
        <begin position="140"/>
        <end position="159"/>
    </location>
</feature>
<feature type="region of interest" description="Disordered" evidence="1">
    <location>
        <begin position="1"/>
        <end position="23"/>
    </location>
</feature>
<dbReference type="EMBL" id="JAFBCL010000001">
    <property type="protein sequence ID" value="MBM7809709.1"/>
    <property type="molecule type" value="Genomic_DNA"/>
</dbReference>
<dbReference type="Proteomes" id="UP001195724">
    <property type="component" value="Unassembled WGS sequence"/>
</dbReference>
<feature type="compositionally biased region" description="Basic and acidic residues" evidence="1">
    <location>
        <begin position="1"/>
        <end position="21"/>
    </location>
</feature>
<reference evidence="3 4" key="1">
    <citation type="submission" date="2021-01" db="EMBL/GenBank/DDBJ databases">
        <title>Sequencing the genomes of 1000 actinobacteria strains.</title>
        <authorList>
            <person name="Klenk H.-P."/>
        </authorList>
    </citation>
    <scope>NUCLEOTIDE SEQUENCE [LARGE SCALE GENOMIC DNA]</scope>
    <source>
        <strain evidence="3 4">DSM 44581</strain>
    </source>
</reference>
<keyword evidence="2" id="KW-0812">Transmembrane</keyword>
<dbReference type="InterPro" id="IPR045713">
    <property type="entry name" value="DUF6069"/>
</dbReference>
<evidence type="ECO:0000256" key="2">
    <source>
        <dbReference type="SAM" id="Phobius"/>
    </source>
</evidence>
<sequence>MKDRQDTYSAHDTDPAKRFELELPADDGQEPARRYSPGLLWAGGAATALVAGLVAVVGTLVARGLLDLAVLAPKGEGAWGGADALTYTLVAAGCAFAATGLLQLMLATTPDAVHFFTWIVLLFAAITAVLPLSLDADTGSRVATAVLNALIGIAIAVSLRDVARRCRS</sequence>
<keyword evidence="4" id="KW-1185">Reference proteome</keyword>
<dbReference type="Pfam" id="PF19545">
    <property type="entry name" value="DUF6069"/>
    <property type="match status" value="1"/>
</dbReference>
<evidence type="ECO:0000313" key="3">
    <source>
        <dbReference type="EMBL" id="MBM7809709.1"/>
    </source>
</evidence>
<accession>A0ABS2S0F4</accession>
<feature type="transmembrane region" description="Helical" evidence="2">
    <location>
        <begin position="113"/>
        <end position="134"/>
    </location>
</feature>
<proteinExistence type="predicted"/>
<protein>
    <recommendedName>
        <fullName evidence="5">Integral membrane protein</fullName>
    </recommendedName>
</protein>
<keyword evidence="2" id="KW-1133">Transmembrane helix</keyword>
<evidence type="ECO:0000313" key="4">
    <source>
        <dbReference type="Proteomes" id="UP001195724"/>
    </source>
</evidence>
<dbReference type="RefSeq" id="WP_307819466.1">
    <property type="nucleotide sequence ID" value="NZ_JAFBCL010000001.1"/>
</dbReference>